<gene>
    <name evidence="1" type="ORF">P7680_16370</name>
</gene>
<dbReference type="EMBL" id="JARSBO010000008">
    <property type="protein sequence ID" value="MDG4720580.1"/>
    <property type="molecule type" value="Genomic_DNA"/>
</dbReference>
<dbReference type="Proteomes" id="UP001529180">
    <property type="component" value="Unassembled WGS sequence"/>
</dbReference>
<name>A0ABT6GER2_9PROT</name>
<comment type="caution">
    <text evidence="1">The sequence shown here is derived from an EMBL/GenBank/DDBJ whole genome shotgun (WGS) entry which is preliminary data.</text>
</comment>
<dbReference type="PANTHER" id="PTHR30528:SF0">
    <property type="entry name" value="CYTOPLASMIC PROTEIN"/>
    <property type="match status" value="1"/>
</dbReference>
<evidence type="ECO:0000313" key="1">
    <source>
        <dbReference type="EMBL" id="MDG4720580.1"/>
    </source>
</evidence>
<accession>A0ABT6GER2</accession>
<sequence length="419" mass="47683">MPVDSIPMPDASVAISIKQARNLALCGQGFDQNDSKPVTKRRIMKAIRQTNMLQVDSVNVLTRAHYMPIFSRLGVYDPAMLDDIVWGKSRDRKLFEYWGHEASMIPVEDYPLYRWRMEDAEQGKGTWGRIARIQREKPELIKGILDHIERNGPVGSSDLEEKGDSSSEWWGWSETKTAMEYLFWSGQVMAQKRRSSFERIYDLPHRIIGDAAHDRAPDRLEAQSDLICKGIAAMGIATEADLRKYFRLPTADVKDCLIKLVEEGRLLRADVEGWKQAGYLCPKVNPRARAKPTCLMVPFDPVMWERDRVERIFGFNYRIEIYVPAEKRQYGYYVLPFMLNGEFVARVDLKSERKKGVLLVQSAHLEDGYAQSDVAGPLMTHLQRLAAFLGLENGVEVVGDAAFSRYLGIVWSAVSGTSP</sequence>
<proteinExistence type="predicted"/>
<evidence type="ECO:0000313" key="2">
    <source>
        <dbReference type="Proteomes" id="UP001529180"/>
    </source>
</evidence>
<protein>
    <submittedName>
        <fullName evidence="1">Crosslink repair DNA glycosylase YcaQ family protein</fullName>
    </submittedName>
</protein>
<dbReference type="PANTHER" id="PTHR30528">
    <property type="entry name" value="CYTOPLASMIC PROTEIN"/>
    <property type="match status" value="1"/>
</dbReference>
<dbReference type="Pfam" id="PF06224">
    <property type="entry name" value="AlkZ-like"/>
    <property type="match status" value="1"/>
</dbReference>
<reference evidence="1 2" key="1">
    <citation type="submission" date="2023-03" db="EMBL/GenBank/DDBJ databases">
        <title>Strain FZY0004 represents a novel species in the genus Thalassospira isolated from seawater.</title>
        <authorList>
            <person name="Fu Z.-Y."/>
        </authorList>
    </citation>
    <scope>NUCLEOTIDE SEQUENCE [LARGE SCALE GENOMIC DNA]</scope>
    <source>
        <strain evidence="1 2">FZY0004</strain>
    </source>
</reference>
<organism evidence="1 2">
    <name type="scientific">Thalassospira aquimaris</name>
    <dbReference type="NCBI Taxonomy" id="3037796"/>
    <lineage>
        <taxon>Bacteria</taxon>
        <taxon>Pseudomonadati</taxon>
        <taxon>Pseudomonadota</taxon>
        <taxon>Alphaproteobacteria</taxon>
        <taxon>Rhodospirillales</taxon>
        <taxon>Thalassospiraceae</taxon>
        <taxon>Thalassospira</taxon>
    </lineage>
</organism>
<dbReference type="RefSeq" id="WP_114101989.1">
    <property type="nucleotide sequence ID" value="NZ_JARSBO010000008.1"/>
</dbReference>
<dbReference type="InterPro" id="IPR009351">
    <property type="entry name" value="AlkZ-like"/>
</dbReference>
<keyword evidence="2" id="KW-1185">Reference proteome</keyword>